<name>A0A8K0TI10_9PEZI</name>
<proteinExistence type="predicted"/>
<dbReference type="OrthoDB" id="5394947at2759"/>
<sequence length="500" mass="53774">MTFDSDFEDLSIAGEMDASSCYALPTAVSELEEARFNTTRTAPYVDSVILNKEGTDIKYMKVVDTSTTSFIIDLTSPDQFALTNSDGLTISIDGKGVHFANQDCSVTSSVLVDGLFDQMNRLSNSTCSGRAMPLNQTVPAVGGEPGTVTPRRMFSMQNFFVILHMKDQCDEGLRENVMLDVKVGSSRCATYPGFPGTFVASCGLPTESSGQMRCEASVQLAIDYLTRGAPRGLCPDLATAWTLLLNELEKVVTKRALFQPFQDPTLGLRPWDTVTLSQTLDSFMAFWRRATDHFGRNTLGGTAMGDLVAGDAARDMKRQACQQLHNVVQAQNLTVSSSMASGEDIYPPLPPQVLDTFTSTPKTTQEYRLVVTDPEQVACCQKPGTCIRDERGVYYGRENRVPGSDCICGTTLGGGDGAPAGVAFRSRLCREYPACNATNPCADGGVCLLDSCCGFNICVNGTECHSPPGPVGVRGSRSIHIWSGGDGQSNGRMSGGDPSW</sequence>
<protein>
    <submittedName>
        <fullName evidence="1">Uncharacterized protein</fullName>
    </submittedName>
</protein>
<dbReference type="Proteomes" id="UP000813385">
    <property type="component" value="Unassembled WGS sequence"/>
</dbReference>
<dbReference type="EMBL" id="JAGPXD010000003">
    <property type="protein sequence ID" value="KAH7361816.1"/>
    <property type="molecule type" value="Genomic_DNA"/>
</dbReference>
<dbReference type="AlphaFoldDB" id="A0A8K0TI10"/>
<organism evidence="1 2">
    <name type="scientific">Plectosphaerella cucumerina</name>
    <dbReference type="NCBI Taxonomy" id="40658"/>
    <lineage>
        <taxon>Eukaryota</taxon>
        <taxon>Fungi</taxon>
        <taxon>Dikarya</taxon>
        <taxon>Ascomycota</taxon>
        <taxon>Pezizomycotina</taxon>
        <taxon>Sordariomycetes</taxon>
        <taxon>Hypocreomycetidae</taxon>
        <taxon>Glomerellales</taxon>
        <taxon>Plectosphaerellaceae</taxon>
        <taxon>Plectosphaerella</taxon>
    </lineage>
</organism>
<accession>A0A8K0TI10</accession>
<evidence type="ECO:0000313" key="2">
    <source>
        <dbReference type="Proteomes" id="UP000813385"/>
    </source>
</evidence>
<reference evidence="1" key="1">
    <citation type="journal article" date="2021" name="Nat. Commun.">
        <title>Genetic determinants of endophytism in the Arabidopsis root mycobiome.</title>
        <authorList>
            <person name="Mesny F."/>
            <person name="Miyauchi S."/>
            <person name="Thiergart T."/>
            <person name="Pickel B."/>
            <person name="Atanasova L."/>
            <person name="Karlsson M."/>
            <person name="Huettel B."/>
            <person name="Barry K.W."/>
            <person name="Haridas S."/>
            <person name="Chen C."/>
            <person name="Bauer D."/>
            <person name="Andreopoulos W."/>
            <person name="Pangilinan J."/>
            <person name="LaButti K."/>
            <person name="Riley R."/>
            <person name="Lipzen A."/>
            <person name="Clum A."/>
            <person name="Drula E."/>
            <person name="Henrissat B."/>
            <person name="Kohler A."/>
            <person name="Grigoriev I.V."/>
            <person name="Martin F.M."/>
            <person name="Hacquard S."/>
        </authorList>
    </citation>
    <scope>NUCLEOTIDE SEQUENCE</scope>
    <source>
        <strain evidence="1">MPI-CAGE-AT-0016</strain>
    </source>
</reference>
<gene>
    <name evidence="1" type="ORF">B0T11DRAFT_351679</name>
</gene>
<keyword evidence="2" id="KW-1185">Reference proteome</keyword>
<evidence type="ECO:0000313" key="1">
    <source>
        <dbReference type="EMBL" id="KAH7361816.1"/>
    </source>
</evidence>
<comment type="caution">
    <text evidence="1">The sequence shown here is derived from an EMBL/GenBank/DDBJ whole genome shotgun (WGS) entry which is preliminary data.</text>
</comment>